<evidence type="ECO:0000313" key="3">
    <source>
        <dbReference type="Proteomes" id="UP000314294"/>
    </source>
</evidence>
<reference evidence="2 3" key="1">
    <citation type="submission" date="2019-03" db="EMBL/GenBank/DDBJ databases">
        <title>First draft genome of Liparis tanakae, snailfish: a comprehensive survey of snailfish specific genes.</title>
        <authorList>
            <person name="Kim W."/>
            <person name="Song I."/>
            <person name="Jeong J.-H."/>
            <person name="Kim D."/>
            <person name="Kim S."/>
            <person name="Ryu S."/>
            <person name="Song J.Y."/>
            <person name="Lee S.K."/>
        </authorList>
    </citation>
    <scope>NUCLEOTIDE SEQUENCE [LARGE SCALE GENOMIC DNA]</scope>
    <source>
        <tissue evidence="2">Muscle</tissue>
    </source>
</reference>
<keyword evidence="1" id="KW-0472">Membrane</keyword>
<organism evidence="2 3">
    <name type="scientific">Liparis tanakae</name>
    <name type="common">Tanaka's snailfish</name>
    <dbReference type="NCBI Taxonomy" id="230148"/>
    <lineage>
        <taxon>Eukaryota</taxon>
        <taxon>Metazoa</taxon>
        <taxon>Chordata</taxon>
        <taxon>Craniata</taxon>
        <taxon>Vertebrata</taxon>
        <taxon>Euteleostomi</taxon>
        <taxon>Actinopterygii</taxon>
        <taxon>Neopterygii</taxon>
        <taxon>Teleostei</taxon>
        <taxon>Neoteleostei</taxon>
        <taxon>Acanthomorphata</taxon>
        <taxon>Eupercaria</taxon>
        <taxon>Perciformes</taxon>
        <taxon>Cottioidei</taxon>
        <taxon>Cottales</taxon>
        <taxon>Liparidae</taxon>
        <taxon>Liparis</taxon>
    </lineage>
</organism>
<dbReference type="EMBL" id="SRLO01001047">
    <property type="protein sequence ID" value="TNN42300.1"/>
    <property type="molecule type" value="Genomic_DNA"/>
</dbReference>
<keyword evidence="3" id="KW-1185">Reference proteome</keyword>
<comment type="caution">
    <text evidence="2">The sequence shown here is derived from an EMBL/GenBank/DDBJ whole genome shotgun (WGS) entry which is preliminary data.</text>
</comment>
<feature type="transmembrane region" description="Helical" evidence="1">
    <location>
        <begin position="39"/>
        <end position="61"/>
    </location>
</feature>
<keyword evidence="1" id="KW-0812">Transmembrane</keyword>
<gene>
    <name evidence="2" type="ORF">EYF80_047538</name>
</gene>
<proteinExistence type="predicted"/>
<sequence>MDDVLPQPHQLSCVRSVKDTLVASCGQVEFSAPPSRVLWLMRLCVLDVNTAIATSFLFFIASEKQVVQ</sequence>
<evidence type="ECO:0000313" key="2">
    <source>
        <dbReference type="EMBL" id="TNN42300.1"/>
    </source>
</evidence>
<dbReference type="AlphaFoldDB" id="A0A4Z2FN81"/>
<dbReference type="Proteomes" id="UP000314294">
    <property type="component" value="Unassembled WGS sequence"/>
</dbReference>
<evidence type="ECO:0000256" key="1">
    <source>
        <dbReference type="SAM" id="Phobius"/>
    </source>
</evidence>
<keyword evidence="1" id="KW-1133">Transmembrane helix</keyword>
<name>A0A4Z2FN81_9TELE</name>
<accession>A0A4Z2FN81</accession>
<protein>
    <submittedName>
        <fullName evidence="2">Uncharacterized protein</fullName>
    </submittedName>
</protein>